<comment type="caution">
    <text evidence="1">The sequence shown here is derived from an EMBL/GenBank/DDBJ whole genome shotgun (WGS) entry which is preliminary data.</text>
</comment>
<proteinExistence type="predicted"/>
<accession>A0A1X0PA16</accession>
<name>A0A1X0PA16_9TRYP</name>
<dbReference type="EMBL" id="NBCO01000001">
    <property type="protein sequence ID" value="ORC93655.1"/>
    <property type="molecule type" value="Genomic_DNA"/>
</dbReference>
<reference evidence="1 2" key="1">
    <citation type="submission" date="2017-03" db="EMBL/GenBank/DDBJ databases">
        <title>An alternative strategy for trypanosome survival in the mammalian bloodstream revealed through genome and transcriptome analysis of the ubiquitous bovine parasite Trypanosoma (Megatrypanum) theileri.</title>
        <authorList>
            <person name="Kelly S."/>
            <person name="Ivens A."/>
            <person name="Mott A."/>
            <person name="O'Neill E."/>
            <person name="Emms D."/>
            <person name="Macleod O."/>
            <person name="Voorheis P."/>
            <person name="Matthews J."/>
            <person name="Matthews K."/>
            <person name="Carrington M."/>
        </authorList>
    </citation>
    <scope>NUCLEOTIDE SEQUENCE [LARGE SCALE GENOMIC DNA]</scope>
    <source>
        <strain evidence="1">Edinburgh</strain>
    </source>
</reference>
<dbReference type="OrthoDB" id="254556at2759"/>
<dbReference type="VEuPathDB" id="TriTrypDB:TM35_000015320"/>
<keyword evidence="2" id="KW-1185">Reference proteome</keyword>
<gene>
    <name evidence="1" type="ORF">TM35_000015320</name>
</gene>
<protein>
    <submittedName>
        <fullName evidence="1">Uncharacterized protein</fullName>
    </submittedName>
</protein>
<dbReference type="AlphaFoldDB" id="A0A1X0PA16"/>
<sequence>MRESRADSPKERSNLRQENKKLHTMLEELAHSGKELSHVGLLNEELRAEQDRMLPEELLVLLSSCEESESHNETHAEELSDVPRTRFVAVEEMTGYVPLSITGDNQQINNLLLSQYDLKDLCSSQREMKEQLKELVTAHKQLTDVILGFGRAQKDMRSEFDIVLHSQAESLRVWPSKGAHDVVPSESVGEPVLPANVLRYDAVETMNEGSVMRTGRSHDAVVFDVSGSFEGRILGDRDTAVVCPSVSAGRDDGASMYSHSSDSMNCGTCVRMAECVKKLQEKVASQSDIIKGYVECQDSLVQSFSDRVRILECDVDSMREELRRRGVDEE</sequence>
<organism evidence="1 2">
    <name type="scientific">Trypanosoma theileri</name>
    <dbReference type="NCBI Taxonomy" id="67003"/>
    <lineage>
        <taxon>Eukaryota</taxon>
        <taxon>Discoba</taxon>
        <taxon>Euglenozoa</taxon>
        <taxon>Kinetoplastea</taxon>
        <taxon>Metakinetoplastina</taxon>
        <taxon>Trypanosomatida</taxon>
        <taxon>Trypanosomatidae</taxon>
        <taxon>Trypanosoma</taxon>
    </lineage>
</organism>
<evidence type="ECO:0000313" key="2">
    <source>
        <dbReference type="Proteomes" id="UP000192257"/>
    </source>
</evidence>
<dbReference type="GeneID" id="39980993"/>
<evidence type="ECO:0000313" key="1">
    <source>
        <dbReference type="EMBL" id="ORC93655.1"/>
    </source>
</evidence>
<dbReference type="RefSeq" id="XP_028887721.1">
    <property type="nucleotide sequence ID" value="XM_029021213.1"/>
</dbReference>
<dbReference type="Proteomes" id="UP000192257">
    <property type="component" value="Unassembled WGS sequence"/>
</dbReference>